<accession>A0A024H8J7</accession>
<dbReference type="STRING" id="861266.ARTSIC4J27_4465"/>
<evidence type="ECO:0000313" key="4">
    <source>
        <dbReference type="Proteomes" id="UP000035722"/>
    </source>
</evidence>
<dbReference type="EMBL" id="CAQI01000059">
    <property type="protein sequence ID" value="CCQ48460.1"/>
    <property type="molecule type" value="Genomic_DNA"/>
</dbReference>
<organism evidence="3 4">
    <name type="scientific">Pseudarthrobacter siccitolerans</name>
    <dbReference type="NCBI Taxonomy" id="861266"/>
    <lineage>
        <taxon>Bacteria</taxon>
        <taxon>Bacillati</taxon>
        <taxon>Actinomycetota</taxon>
        <taxon>Actinomycetes</taxon>
        <taxon>Micrococcales</taxon>
        <taxon>Micrococcaceae</taxon>
        <taxon>Pseudarthrobacter</taxon>
    </lineage>
</organism>
<feature type="signal peptide" evidence="2">
    <location>
        <begin position="1"/>
        <end position="35"/>
    </location>
</feature>
<sequence>MADRRSGGRQTAVARAALAALALALPLFLSSCVSPSPSAPASSSSAPLVDAGTGPAGETAPASPAPQPQDAPPLATASPGPPQPQPQAEAAPATSAGTSTDGTSPPGPGILEGPALQSPAPSDAAPFGKAAPVQAVTAYYVMLDDGGSNGVRFGCNDSLVAVARPSADAGEPLPAAVGALLEASTEAGPPKPAAGVYNALSASDLKFLSGSFDGTTVTVYLAGTLRLGGVCDAPRVEAQLTQTAVAAVGAIRAEIYINGMGLAEALRLD</sequence>
<protein>
    <submittedName>
        <fullName evidence="3">Putative lipoprotein</fullName>
    </submittedName>
</protein>
<reference evidence="4" key="1">
    <citation type="journal article" date="2014" name="Genome Announc.">
        <title>Genome Sequence of Arthrobacter siccitolerans 4J27, a Xeroprotectant-Producing Desiccation-Tolerant Microorganism.</title>
        <authorList>
            <person name="Manzanera M."/>
            <person name="Santa-Cruz-Calvo L."/>
            <person name="Vilchez J.I."/>
            <person name="Garcia-Fontana C."/>
            <person name="Silva-Castro G.A."/>
            <person name="Calvo C."/>
            <person name="Gonzalez-Lopez J."/>
        </authorList>
    </citation>
    <scope>NUCLEOTIDE SEQUENCE [LARGE SCALE GENOMIC DNA]</scope>
    <source>
        <strain evidence="4">4J27</strain>
    </source>
</reference>
<evidence type="ECO:0000313" key="3">
    <source>
        <dbReference type="EMBL" id="CCQ48460.1"/>
    </source>
</evidence>
<proteinExistence type="predicted"/>
<keyword evidence="3" id="KW-0449">Lipoprotein</keyword>
<dbReference type="AlphaFoldDB" id="A0A024H8J7"/>
<evidence type="ECO:0000256" key="2">
    <source>
        <dbReference type="SAM" id="SignalP"/>
    </source>
</evidence>
<dbReference type="RefSeq" id="WP_235436817.1">
    <property type="nucleotide sequence ID" value="NZ_CAQI01000059.1"/>
</dbReference>
<comment type="caution">
    <text evidence="3">The sequence shown here is derived from an EMBL/GenBank/DDBJ whole genome shotgun (WGS) entry which is preliminary data.</text>
</comment>
<feature type="chain" id="PRO_5038945829" evidence="2">
    <location>
        <begin position="36"/>
        <end position="269"/>
    </location>
</feature>
<feature type="region of interest" description="Disordered" evidence="1">
    <location>
        <begin position="33"/>
        <end position="125"/>
    </location>
</feature>
<keyword evidence="4" id="KW-1185">Reference proteome</keyword>
<dbReference type="Proteomes" id="UP000035722">
    <property type="component" value="Unassembled WGS sequence"/>
</dbReference>
<name>A0A024H8J7_9MICC</name>
<keyword evidence="2" id="KW-0732">Signal</keyword>
<dbReference type="PROSITE" id="PS51257">
    <property type="entry name" value="PROKAR_LIPOPROTEIN"/>
    <property type="match status" value="1"/>
</dbReference>
<gene>
    <name evidence="3" type="ORF">ARTSIC4J27_4465</name>
</gene>
<feature type="compositionally biased region" description="Low complexity" evidence="1">
    <location>
        <begin position="86"/>
        <end position="104"/>
    </location>
</feature>
<evidence type="ECO:0000256" key="1">
    <source>
        <dbReference type="SAM" id="MobiDB-lite"/>
    </source>
</evidence>
<feature type="compositionally biased region" description="Low complexity" evidence="1">
    <location>
        <begin position="33"/>
        <end position="62"/>
    </location>
</feature>